<dbReference type="EMBL" id="PJQY01000254">
    <property type="protein sequence ID" value="PQQ14566.1"/>
    <property type="molecule type" value="Genomic_DNA"/>
</dbReference>
<reference evidence="2 3" key="1">
    <citation type="submission" date="2018-02" db="EMBL/GenBank/DDBJ databases">
        <title>Draft genome of wild Prunus yedoensis var. nudiflora.</title>
        <authorList>
            <person name="Baek S."/>
            <person name="Kim J.-H."/>
            <person name="Choi K."/>
            <person name="Kim G.-B."/>
            <person name="Cho A."/>
            <person name="Jang H."/>
            <person name="Shin C.-H."/>
            <person name="Yu H.-J."/>
            <person name="Mun J.-H."/>
        </authorList>
    </citation>
    <scope>NUCLEOTIDE SEQUENCE [LARGE SCALE GENOMIC DNA]</scope>
    <source>
        <strain evidence="3">cv. Jeju island</strain>
        <tissue evidence="2">Leaf</tissue>
    </source>
</reference>
<dbReference type="GO" id="GO:0032259">
    <property type="term" value="P:methylation"/>
    <property type="evidence" value="ECO:0007669"/>
    <property type="project" value="UniProtKB-KW"/>
</dbReference>
<dbReference type="Pfam" id="PF08241">
    <property type="entry name" value="Methyltransf_11"/>
    <property type="match status" value="1"/>
</dbReference>
<sequence length="280" mass="31242">MAGLFDKQADVYLDARPTYPKEWYSKLAVLTPHHTLAWDVGTGNGQAALSVAEHYEQVIGTDVSESQLQRAMLHPRVRYAHTPLSITDDELIALVGGEDSVDLVTVAQAVHWFDLPKFYNLVSRVLKKPGGVFAVWCYNDIEVDPTFDPIMKRFHDTTLPFWDKNIQYVFDGYKTLPFPFESVGFGSEGNPLPLDIPKQLSFEGFLKMLRSWSAVTTAKDQGVDLLPEKVVKEFEGAWGGSKLVRSVSYKALCLLEKLGCEACDITVQVQSNPAITSPKL</sequence>
<dbReference type="STRING" id="2094558.A0A315AJU0"/>
<keyword evidence="2" id="KW-0489">Methyltransferase</keyword>
<dbReference type="FunFam" id="3.40.50.150:FF:000262">
    <property type="entry name" value="S-adenosyl-L-methionine-dependent methyltransferases superfamily protein"/>
    <property type="match status" value="1"/>
</dbReference>
<dbReference type="GO" id="GO:0008757">
    <property type="term" value="F:S-adenosylmethionine-dependent methyltransferase activity"/>
    <property type="evidence" value="ECO:0007669"/>
    <property type="project" value="InterPro"/>
</dbReference>
<keyword evidence="2" id="KW-0808">Transferase</keyword>
<dbReference type="Proteomes" id="UP000250321">
    <property type="component" value="Unassembled WGS sequence"/>
</dbReference>
<dbReference type="InterPro" id="IPR013216">
    <property type="entry name" value="Methyltransf_11"/>
</dbReference>
<dbReference type="Gene3D" id="3.40.50.150">
    <property type="entry name" value="Vaccinia Virus protein VP39"/>
    <property type="match status" value="1"/>
</dbReference>
<name>A0A315AJU0_PRUYE</name>
<dbReference type="PANTHER" id="PTHR44575:SF2">
    <property type="entry name" value="OS01G0589200 PROTEIN"/>
    <property type="match status" value="1"/>
</dbReference>
<evidence type="ECO:0000259" key="1">
    <source>
        <dbReference type="Pfam" id="PF08241"/>
    </source>
</evidence>
<evidence type="ECO:0000313" key="2">
    <source>
        <dbReference type="EMBL" id="PQQ14566.1"/>
    </source>
</evidence>
<feature type="domain" description="Methyltransferase type 11" evidence="1">
    <location>
        <begin position="39"/>
        <end position="134"/>
    </location>
</feature>
<dbReference type="PANTHER" id="PTHR44575">
    <property type="entry name" value="OS01G0589200 PROTEIN"/>
    <property type="match status" value="1"/>
</dbReference>
<dbReference type="OrthoDB" id="10027013at2759"/>
<dbReference type="AlphaFoldDB" id="A0A315AJU0"/>
<organism evidence="2 3">
    <name type="scientific">Prunus yedoensis var. nudiflora</name>
    <dbReference type="NCBI Taxonomy" id="2094558"/>
    <lineage>
        <taxon>Eukaryota</taxon>
        <taxon>Viridiplantae</taxon>
        <taxon>Streptophyta</taxon>
        <taxon>Embryophyta</taxon>
        <taxon>Tracheophyta</taxon>
        <taxon>Spermatophyta</taxon>
        <taxon>Magnoliopsida</taxon>
        <taxon>eudicotyledons</taxon>
        <taxon>Gunneridae</taxon>
        <taxon>Pentapetalae</taxon>
        <taxon>rosids</taxon>
        <taxon>fabids</taxon>
        <taxon>Rosales</taxon>
        <taxon>Rosaceae</taxon>
        <taxon>Amygdaloideae</taxon>
        <taxon>Amygdaleae</taxon>
        <taxon>Prunus</taxon>
    </lineage>
</organism>
<evidence type="ECO:0000313" key="3">
    <source>
        <dbReference type="Proteomes" id="UP000250321"/>
    </source>
</evidence>
<gene>
    <name evidence="2" type="ORF">Pyn_28763</name>
</gene>
<comment type="caution">
    <text evidence="2">The sequence shown here is derived from an EMBL/GenBank/DDBJ whole genome shotgun (WGS) entry which is preliminary data.</text>
</comment>
<protein>
    <submittedName>
        <fullName evidence="2">Putative methyltransferase</fullName>
    </submittedName>
</protein>
<accession>A0A315AJU0</accession>
<dbReference type="SUPFAM" id="SSF53335">
    <property type="entry name" value="S-adenosyl-L-methionine-dependent methyltransferases"/>
    <property type="match status" value="1"/>
</dbReference>
<keyword evidence="3" id="KW-1185">Reference proteome</keyword>
<proteinExistence type="predicted"/>
<dbReference type="CDD" id="cd02440">
    <property type="entry name" value="AdoMet_MTases"/>
    <property type="match status" value="1"/>
</dbReference>
<dbReference type="InterPro" id="IPR029063">
    <property type="entry name" value="SAM-dependent_MTases_sf"/>
</dbReference>